<dbReference type="InterPro" id="IPR002575">
    <property type="entry name" value="Aminoglycoside_PTrfase"/>
</dbReference>
<dbReference type="OrthoDB" id="191037at2759"/>
<dbReference type="InterPro" id="IPR052898">
    <property type="entry name" value="ACAD10-like"/>
</dbReference>
<dbReference type="AlphaFoldDB" id="A0A2T9Z3C0"/>
<dbReference type="InterPro" id="IPR041726">
    <property type="entry name" value="ACAD10_11_N"/>
</dbReference>
<dbReference type="EMBL" id="MBFT01000053">
    <property type="protein sequence ID" value="PVU99090.1"/>
    <property type="molecule type" value="Genomic_DNA"/>
</dbReference>
<dbReference type="Gene3D" id="3.30.200.20">
    <property type="entry name" value="Phosphorylase Kinase, domain 1"/>
    <property type="match status" value="1"/>
</dbReference>
<dbReference type="Proteomes" id="UP000245699">
    <property type="component" value="Unassembled WGS sequence"/>
</dbReference>
<dbReference type="InterPro" id="IPR011009">
    <property type="entry name" value="Kinase-like_dom_sf"/>
</dbReference>
<dbReference type="PANTHER" id="PTHR47829">
    <property type="entry name" value="HYDROLASE, PUTATIVE (AFU_ORTHOLOGUE AFUA_1G12880)-RELATED"/>
    <property type="match status" value="1"/>
</dbReference>
<evidence type="ECO:0000313" key="3">
    <source>
        <dbReference type="Proteomes" id="UP000245699"/>
    </source>
</evidence>
<dbReference type="Pfam" id="PF01636">
    <property type="entry name" value="APH"/>
    <property type="match status" value="1"/>
</dbReference>
<dbReference type="STRING" id="61424.A0A2T9Z3C0"/>
<gene>
    <name evidence="2" type="ORF">BB559_001019</name>
</gene>
<proteinExistence type="predicted"/>
<reference evidence="2 3" key="1">
    <citation type="journal article" date="2018" name="MBio">
        <title>Comparative Genomics Reveals the Core Gene Toolbox for the Fungus-Insect Symbiosis.</title>
        <authorList>
            <person name="Wang Y."/>
            <person name="Stata M."/>
            <person name="Wang W."/>
            <person name="Stajich J.E."/>
            <person name="White M.M."/>
            <person name="Moncalvo J.M."/>
        </authorList>
    </citation>
    <scope>NUCLEOTIDE SEQUENCE [LARGE SCALE GENOMIC DNA]</scope>
    <source>
        <strain evidence="2 3">AUS-77-4</strain>
    </source>
</reference>
<feature type="domain" description="Aminoglycoside phosphotransferase" evidence="1">
    <location>
        <begin position="25"/>
        <end position="262"/>
    </location>
</feature>
<name>A0A2T9Z3C0_9FUNG</name>
<sequence length="364" mass="41184">MSLDTVALTEYFNRRGVEISGMLTCTKFSHGQSNPTYLVKDSIGKKFVLRKKPDGLLISKTAHAVEREFRIQDALGRNTDVPVPKMVFLCEDTTIIGTPFYVMEFVEGRIFVDPALPEIPKEERWAYLQEMTRVLALIHSVKYKDIGLNGYGKDGGYYTRQCISLSRIHGDQASSIYKGTNKTVGDLPQFTKVSNWLKNTYCPDEITIVHGDYKLDNVIFDKKLPKIIGVLDWELSTIGNPRADLANMIQFFQYPSTRRLIAGRPPSEIDESADPSELERIVQTYCKLTNHTYPLEGLFYAFIFSFFRNSIIYHGIEARSARGQAASDHAKRVGALGPPTMIRAANMIEEYSEKNVKTSHTSKL</sequence>
<evidence type="ECO:0000313" key="2">
    <source>
        <dbReference type="EMBL" id="PVU99090.1"/>
    </source>
</evidence>
<protein>
    <recommendedName>
        <fullName evidence="1">Aminoglycoside phosphotransferase domain-containing protein</fullName>
    </recommendedName>
</protein>
<dbReference type="Gene3D" id="3.90.1200.10">
    <property type="match status" value="1"/>
</dbReference>
<dbReference type="SUPFAM" id="SSF56112">
    <property type="entry name" value="Protein kinase-like (PK-like)"/>
    <property type="match status" value="1"/>
</dbReference>
<evidence type="ECO:0000259" key="1">
    <source>
        <dbReference type="Pfam" id="PF01636"/>
    </source>
</evidence>
<dbReference type="PANTHER" id="PTHR47829:SF1">
    <property type="entry name" value="HAD FAMILY PHOSPHATASE"/>
    <property type="match status" value="1"/>
</dbReference>
<comment type="caution">
    <text evidence="2">The sequence shown here is derived from an EMBL/GenBank/DDBJ whole genome shotgun (WGS) entry which is preliminary data.</text>
</comment>
<accession>A0A2T9Z3C0</accession>
<dbReference type="CDD" id="cd05154">
    <property type="entry name" value="ACAD10_11_N-like"/>
    <property type="match status" value="1"/>
</dbReference>
<organism evidence="2 3">
    <name type="scientific">Furculomyces boomerangus</name>
    <dbReference type="NCBI Taxonomy" id="61424"/>
    <lineage>
        <taxon>Eukaryota</taxon>
        <taxon>Fungi</taxon>
        <taxon>Fungi incertae sedis</taxon>
        <taxon>Zoopagomycota</taxon>
        <taxon>Kickxellomycotina</taxon>
        <taxon>Harpellomycetes</taxon>
        <taxon>Harpellales</taxon>
        <taxon>Harpellaceae</taxon>
        <taxon>Furculomyces</taxon>
    </lineage>
</organism>
<keyword evidence="3" id="KW-1185">Reference proteome</keyword>